<evidence type="ECO:0000313" key="2">
    <source>
        <dbReference type="Proteomes" id="UP001596237"/>
    </source>
</evidence>
<keyword evidence="2" id="KW-1185">Reference proteome</keyword>
<proteinExistence type="predicted"/>
<dbReference type="Pfam" id="PF13289">
    <property type="entry name" value="SIR2_2"/>
    <property type="match status" value="1"/>
</dbReference>
<name>A0ABW1WRV6_9HYPH</name>
<sequence length="428" mass="47090">MAFWDGRAAAKENIRLFEPAKTWRRYADEVDATTGETKERGSGRAIDGFLLNGLNATNLLLLTGAGSSFCVANAAASKLKVKTAPGLADLWEAAKVGMGTAAFDAVLGIIPNGTKITDIEKLLTQCKLYVALYGDADANGKLVAEFIVKAEAAILARVDFVDAETDLVAHQGILRKLARRGVRKPRTKLFTTNYDLAFEYAARLQRFVVIDGFSHAVPPVFDRSHFGLDIVRRDNAKDAPDYLDSVVQLFKLHGSIDWRRTATEIIRARGAEGKPVLIYPRDSKYQEAFEPPYLDMMSAFQTALREPDTTLLVAGFSFNDSHLAQPVLAALESNMSFRLVVCDPVFVDQALIDADPLKVESDASKNEFHRKLFRLVQTGDERVMLLNGRFEDLALALPDLVAETERERHAMRVKALRDATSGAGGAKP</sequence>
<evidence type="ECO:0000313" key="1">
    <source>
        <dbReference type="EMBL" id="MFC6391193.1"/>
    </source>
</evidence>
<accession>A0ABW1WRV6</accession>
<protein>
    <submittedName>
        <fullName evidence="1">SIR2 family protein</fullName>
    </submittedName>
</protein>
<dbReference type="EMBL" id="JBHSTT010000061">
    <property type="protein sequence ID" value="MFC6391193.1"/>
    <property type="molecule type" value="Genomic_DNA"/>
</dbReference>
<gene>
    <name evidence="1" type="ORF">ACFQDP_17915</name>
</gene>
<reference evidence="2" key="1">
    <citation type="journal article" date="2019" name="Int. J. Syst. Evol. Microbiol.">
        <title>The Global Catalogue of Microorganisms (GCM) 10K type strain sequencing project: providing services to taxonomists for standard genome sequencing and annotation.</title>
        <authorList>
            <consortium name="The Broad Institute Genomics Platform"/>
            <consortium name="The Broad Institute Genome Sequencing Center for Infectious Disease"/>
            <person name="Wu L."/>
            <person name="Ma J."/>
        </authorList>
    </citation>
    <scope>NUCLEOTIDE SEQUENCE [LARGE SCALE GENOMIC DNA]</scope>
    <source>
        <strain evidence="2">CCUG 36916</strain>
    </source>
</reference>
<organism evidence="1 2">
    <name type="scientific">Methylorubrum zatmanii</name>
    <dbReference type="NCBI Taxonomy" id="29429"/>
    <lineage>
        <taxon>Bacteria</taxon>
        <taxon>Pseudomonadati</taxon>
        <taxon>Pseudomonadota</taxon>
        <taxon>Alphaproteobacteria</taxon>
        <taxon>Hyphomicrobiales</taxon>
        <taxon>Methylobacteriaceae</taxon>
        <taxon>Methylorubrum</taxon>
    </lineage>
</organism>
<dbReference type="RefSeq" id="WP_192283638.1">
    <property type="nucleotide sequence ID" value="NZ_JBHSTT010000061.1"/>
</dbReference>
<dbReference type="Proteomes" id="UP001596237">
    <property type="component" value="Unassembled WGS sequence"/>
</dbReference>
<comment type="caution">
    <text evidence="1">The sequence shown here is derived from an EMBL/GenBank/DDBJ whole genome shotgun (WGS) entry which is preliminary data.</text>
</comment>